<dbReference type="InterPro" id="IPR001789">
    <property type="entry name" value="Sig_transdc_resp-reg_receiver"/>
</dbReference>
<keyword evidence="2" id="KW-0805">Transcription regulation</keyword>
<dbReference type="PROSITE" id="PS50043">
    <property type="entry name" value="HTH_LUXR_2"/>
    <property type="match status" value="1"/>
</dbReference>
<evidence type="ECO:0000259" key="6">
    <source>
        <dbReference type="PROSITE" id="PS50043"/>
    </source>
</evidence>
<evidence type="ECO:0000313" key="8">
    <source>
        <dbReference type="EMBL" id="RRJ90367.1"/>
    </source>
</evidence>
<feature type="domain" description="HTH luxR-type" evidence="6">
    <location>
        <begin position="148"/>
        <end position="213"/>
    </location>
</feature>
<dbReference type="EMBL" id="RQVQ01000017">
    <property type="protein sequence ID" value="RRJ90367.1"/>
    <property type="molecule type" value="Genomic_DNA"/>
</dbReference>
<dbReference type="PANTHER" id="PTHR43214">
    <property type="entry name" value="TWO-COMPONENT RESPONSE REGULATOR"/>
    <property type="match status" value="1"/>
</dbReference>
<dbReference type="Gene3D" id="3.40.50.2300">
    <property type="match status" value="1"/>
</dbReference>
<dbReference type="PANTHER" id="PTHR43214:SF41">
    <property type="entry name" value="NITRATE_NITRITE RESPONSE REGULATOR PROTEIN NARP"/>
    <property type="match status" value="1"/>
</dbReference>
<keyword evidence="4" id="KW-0804">Transcription</keyword>
<dbReference type="CDD" id="cd17535">
    <property type="entry name" value="REC_NarL-like"/>
    <property type="match status" value="1"/>
</dbReference>
<dbReference type="InterPro" id="IPR058245">
    <property type="entry name" value="NreC/VraR/RcsB-like_REC"/>
</dbReference>
<dbReference type="OrthoDB" id="1013073at2"/>
<dbReference type="GO" id="GO:0003677">
    <property type="term" value="F:DNA binding"/>
    <property type="evidence" value="ECO:0007669"/>
    <property type="project" value="UniProtKB-KW"/>
</dbReference>
<name>A0A3P3W7P9_9FLAO</name>
<evidence type="ECO:0000256" key="3">
    <source>
        <dbReference type="ARBA" id="ARBA00023125"/>
    </source>
</evidence>
<comment type="caution">
    <text evidence="8">The sequence shown here is derived from an EMBL/GenBank/DDBJ whole genome shotgun (WGS) entry which is preliminary data.</text>
</comment>
<dbReference type="SMART" id="SM00421">
    <property type="entry name" value="HTH_LUXR"/>
    <property type="match status" value="1"/>
</dbReference>
<protein>
    <submittedName>
        <fullName evidence="8">DNA-binding response regulator</fullName>
    </submittedName>
</protein>
<evidence type="ECO:0000313" key="9">
    <source>
        <dbReference type="Proteomes" id="UP000275719"/>
    </source>
</evidence>
<keyword evidence="9" id="KW-1185">Reference proteome</keyword>
<dbReference type="Pfam" id="PF00196">
    <property type="entry name" value="GerE"/>
    <property type="match status" value="1"/>
</dbReference>
<dbReference type="PROSITE" id="PS50110">
    <property type="entry name" value="RESPONSE_REGULATORY"/>
    <property type="match status" value="1"/>
</dbReference>
<gene>
    <name evidence="8" type="ORF">EG240_08940</name>
</gene>
<dbReference type="SUPFAM" id="SSF52172">
    <property type="entry name" value="CheY-like"/>
    <property type="match status" value="1"/>
</dbReference>
<dbReference type="InterPro" id="IPR039420">
    <property type="entry name" value="WalR-like"/>
</dbReference>
<dbReference type="GO" id="GO:0000160">
    <property type="term" value="P:phosphorelay signal transduction system"/>
    <property type="evidence" value="ECO:0007669"/>
    <property type="project" value="InterPro"/>
</dbReference>
<organism evidence="8 9">
    <name type="scientific">Paenimyroides tangerinum</name>
    <dbReference type="NCBI Taxonomy" id="2488728"/>
    <lineage>
        <taxon>Bacteria</taxon>
        <taxon>Pseudomonadati</taxon>
        <taxon>Bacteroidota</taxon>
        <taxon>Flavobacteriia</taxon>
        <taxon>Flavobacteriales</taxon>
        <taxon>Flavobacteriaceae</taxon>
        <taxon>Paenimyroides</taxon>
    </lineage>
</organism>
<sequence length="218" mass="25030">MINKFNKFKFITADDHEIIAKSLIFIIKDLYKDAEIYQIDKLSEIVEALKKEKIDLLILDISFPEGDTLTIIPKIKAIQPDIKILVFSGHDENMYAIRYFHANVNGYLSKSSGVNEIKNAITDVMNNGKYFSRNIQNQIMDSLIFKKPSNALQQLSNREFEIAKLLVKGFGNTEISAELDLQKSTVSTYKNRIFEKLEINNVPDLIQIFKLYNEENAG</sequence>
<reference evidence="8 9" key="1">
    <citation type="submission" date="2018-11" db="EMBL/GenBank/DDBJ databases">
        <title>Flavobacterium sp. nov., YIM 102701-2 draft genome.</title>
        <authorList>
            <person name="Li G."/>
            <person name="Jiang Y."/>
        </authorList>
    </citation>
    <scope>NUCLEOTIDE SEQUENCE [LARGE SCALE GENOMIC DNA]</scope>
    <source>
        <strain evidence="8 9">YIM 102701-2</strain>
    </source>
</reference>
<dbReference type="SUPFAM" id="SSF46894">
    <property type="entry name" value="C-terminal effector domain of the bipartite response regulators"/>
    <property type="match status" value="1"/>
</dbReference>
<dbReference type="InterPro" id="IPR000792">
    <property type="entry name" value="Tscrpt_reg_LuxR_C"/>
</dbReference>
<dbReference type="PRINTS" id="PR00038">
    <property type="entry name" value="HTHLUXR"/>
</dbReference>
<accession>A0A3P3W7P9</accession>
<keyword evidence="3 8" id="KW-0238">DNA-binding</keyword>
<evidence type="ECO:0000256" key="4">
    <source>
        <dbReference type="ARBA" id="ARBA00023163"/>
    </source>
</evidence>
<dbReference type="Proteomes" id="UP000275719">
    <property type="component" value="Unassembled WGS sequence"/>
</dbReference>
<dbReference type="PROSITE" id="PS00622">
    <property type="entry name" value="HTH_LUXR_1"/>
    <property type="match status" value="1"/>
</dbReference>
<evidence type="ECO:0000256" key="5">
    <source>
        <dbReference type="PROSITE-ProRule" id="PRU00169"/>
    </source>
</evidence>
<feature type="modified residue" description="4-aspartylphosphate" evidence="5">
    <location>
        <position position="60"/>
    </location>
</feature>
<feature type="domain" description="Response regulatory" evidence="7">
    <location>
        <begin position="9"/>
        <end position="125"/>
    </location>
</feature>
<evidence type="ECO:0000256" key="2">
    <source>
        <dbReference type="ARBA" id="ARBA00023015"/>
    </source>
</evidence>
<evidence type="ECO:0000259" key="7">
    <source>
        <dbReference type="PROSITE" id="PS50110"/>
    </source>
</evidence>
<dbReference type="GO" id="GO:0006355">
    <property type="term" value="P:regulation of DNA-templated transcription"/>
    <property type="evidence" value="ECO:0007669"/>
    <property type="project" value="InterPro"/>
</dbReference>
<evidence type="ECO:0000256" key="1">
    <source>
        <dbReference type="ARBA" id="ARBA00022553"/>
    </source>
</evidence>
<dbReference type="AlphaFoldDB" id="A0A3P3W7P9"/>
<dbReference type="RefSeq" id="WP_125019052.1">
    <property type="nucleotide sequence ID" value="NZ_RQVQ01000017.1"/>
</dbReference>
<dbReference type="CDD" id="cd06170">
    <property type="entry name" value="LuxR_C_like"/>
    <property type="match status" value="1"/>
</dbReference>
<dbReference type="Pfam" id="PF00072">
    <property type="entry name" value="Response_reg"/>
    <property type="match status" value="1"/>
</dbReference>
<keyword evidence="1 5" id="KW-0597">Phosphoprotein</keyword>
<proteinExistence type="predicted"/>
<dbReference type="SMART" id="SM00448">
    <property type="entry name" value="REC"/>
    <property type="match status" value="1"/>
</dbReference>
<dbReference type="InterPro" id="IPR011006">
    <property type="entry name" value="CheY-like_superfamily"/>
</dbReference>
<dbReference type="InterPro" id="IPR016032">
    <property type="entry name" value="Sig_transdc_resp-reg_C-effctor"/>
</dbReference>